<dbReference type="SUPFAM" id="SSF48726">
    <property type="entry name" value="Immunoglobulin"/>
    <property type="match status" value="1"/>
</dbReference>
<evidence type="ECO:0000256" key="2">
    <source>
        <dbReference type="ARBA" id="ARBA00022692"/>
    </source>
</evidence>
<evidence type="ECO:0000256" key="8">
    <source>
        <dbReference type="ARBA" id="ARBA00023319"/>
    </source>
</evidence>
<dbReference type="InterPro" id="IPR013106">
    <property type="entry name" value="Ig_V-set"/>
</dbReference>
<keyword evidence="3 10" id="KW-0732">Signal</keyword>
<dbReference type="PANTHER" id="PTHR46608:SF3">
    <property type="entry name" value="T-CELL IMMUNOGLOBULIN AND MUCIN DOMAIN-CONTAINING PROTEIN 4"/>
    <property type="match status" value="1"/>
</dbReference>
<evidence type="ECO:0000256" key="10">
    <source>
        <dbReference type="SAM" id="SignalP"/>
    </source>
</evidence>
<comment type="subcellular location">
    <subcellularLocation>
        <location evidence="1">Membrane</location>
        <topology evidence="1">Single-pass type I membrane protein</topology>
    </subcellularLocation>
</comment>
<comment type="similarity">
    <text evidence="9">Belongs to the immunoglobulin superfamily. TIM family.</text>
</comment>
<name>A0A8C9ZLV1_SANLU</name>
<dbReference type="GO" id="GO:0060097">
    <property type="term" value="P:cytoskeletal rearrangement involved in phagocytosis, engulfment"/>
    <property type="evidence" value="ECO:0007669"/>
    <property type="project" value="TreeGrafter"/>
</dbReference>
<feature type="domain" description="Ig-like" evidence="11">
    <location>
        <begin position="21"/>
        <end position="123"/>
    </location>
</feature>
<reference evidence="12" key="2">
    <citation type="submission" date="2025-09" db="UniProtKB">
        <authorList>
            <consortium name="Ensembl"/>
        </authorList>
    </citation>
    <scope>IDENTIFICATION</scope>
</reference>
<evidence type="ECO:0000313" key="13">
    <source>
        <dbReference type="Proteomes" id="UP000694568"/>
    </source>
</evidence>
<keyword evidence="13" id="KW-1185">Reference proteome</keyword>
<dbReference type="PROSITE" id="PS50835">
    <property type="entry name" value="IG_LIKE"/>
    <property type="match status" value="1"/>
</dbReference>
<dbReference type="InterPro" id="IPR013783">
    <property type="entry name" value="Ig-like_fold"/>
</dbReference>
<evidence type="ECO:0000256" key="6">
    <source>
        <dbReference type="ARBA" id="ARBA00023157"/>
    </source>
</evidence>
<keyword evidence="7" id="KW-0325">Glycoprotein</keyword>
<keyword evidence="5" id="KW-0472">Membrane</keyword>
<dbReference type="Pfam" id="PF07686">
    <property type="entry name" value="V-set"/>
    <property type="match status" value="1"/>
</dbReference>
<dbReference type="GO" id="GO:0001786">
    <property type="term" value="F:phosphatidylserine binding"/>
    <property type="evidence" value="ECO:0007669"/>
    <property type="project" value="TreeGrafter"/>
</dbReference>
<feature type="signal peptide" evidence="10">
    <location>
        <begin position="1"/>
        <end position="16"/>
    </location>
</feature>
<accession>A0A8C9ZLV1</accession>
<proteinExistence type="inferred from homology"/>
<dbReference type="Gene3D" id="2.60.40.10">
    <property type="entry name" value="Immunoglobulins"/>
    <property type="match status" value="1"/>
</dbReference>
<evidence type="ECO:0000256" key="4">
    <source>
        <dbReference type="ARBA" id="ARBA00022989"/>
    </source>
</evidence>
<evidence type="ECO:0000313" key="12">
    <source>
        <dbReference type="Ensembl" id="ENSSLUP00000041476.1"/>
    </source>
</evidence>
<keyword evidence="4" id="KW-1133">Transmembrane helix</keyword>
<dbReference type="FunFam" id="2.60.40.10:FF:000774">
    <property type="entry name" value="Hepatitis A virus cellular receptor 1"/>
    <property type="match status" value="1"/>
</dbReference>
<dbReference type="PANTHER" id="PTHR46608">
    <property type="entry name" value="T-CELL IMMUNOGLOBULIN AND MUCIN DOMAIN-CONTAINING PROTEIN 4"/>
    <property type="match status" value="1"/>
</dbReference>
<dbReference type="GO" id="GO:0016020">
    <property type="term" value="C:membrane"/>
    <property type="evidence" value="ECO:0007669"/>
    <property type="project" value="UniProtKB-SubCell"/>
</dbReference>
<dbReference type="Proteomes" id="UP000694568">
    <property type="component" value="Unplaced"/>
</dbReference>
<evidence type="ECO:0000256" key="7">
    <source>
        <dbReference type="ARBA" id="ARBA00023180"/>
    </source>
</evidence>
<evidence type="ECO:0000259" key="11">
    <source>
        <dbReference type="PROSITE" id="PS50835"/>
    </source>
</evidence>
<evidence type="ECO:0000256" key="3">
    <source>
        <dbReference type="ARBA" id="ARBA00022729"/>
    </source>
</evidence>
<dbReference type="GO" id="GO:0043277">
    <property type="term" value="P:apoptotic cell clearance"/>
    <property type="evidence" value="ECO:0007669"/>
    <property type="project" value="TreeGrafter"/>
</dbReference>
<organism evidence="12 13">
    <name type="scientific">Sander lucioperca</name>
    <name type="common">Pike-perch</name>
    <name type="synonym">Perca lucioperca</name>
    <dbReference type="NCBI Taxonomy" id="283035"/>
    <lineage>
        <taxon>Eukaryota</taxon>
        <taxon>Metazoa</taxon>
        <taxon>Chordata</taxon>
        <taxon>Craniata</taxon>
        <taxon>Vertebrata</taxon>
        <taxon>Euteleostomi</taxon>
        <taxon>Actinopterygii</taxon>
        <taxon>Neopterygii</taxon>
        <taxon>Teleostei</taxon>
        <taxon>Neoteleostei</taxon>
        <taxon>Acanthomorphata</taxon>
        <taxon>Eupercaria</taxon>
        <taxon>Perciformes</taxon>
        <taxon>Percoidei</taxon>
        <taxon>Percidae</taxon>
        <taxon>Luciopercinae</taxon>
        <taxon>Sander</taxon>
    </lineage>
</organism>
<evidence type="ECO:0000256" key="5">
    <source>
        <dbReference type="ARBA" id="ARBA00023136"/>
    </source>
</evidence>
<feature type="chain" id="PRO_5034624476" description="Ig-like domain-containing protein" evidence="10">
    <location>
        <begin position="17"/>
        <end position="172"/>
    </location>
</feature>
<reference evidence="12" key="1">
    <citation type="submission" date="2025-08" db="UniProtKB">
        <authorList>
            <consortium name="Ensembl"/>
        </authorList>
    </citation>
    <scope>IDENTIFICATION</scope>
</reference>
<keyword evidence="2" id="KW-0812">Transmembrane</keyword>
<dbReference type="InterPro" id="IPR003599">
    <property type="entry name" value="Ig_sub"/>
</dbReference>
<keyword evidence="8" id="KW-0393">Immunoglobulin domain</keyword>
<dbReference type="GeneTree" id="ENSGT00940000163509"/>
<protein>
    <recommendedName>
        <fullName evidence="11">Ig-like domain-containing protein</fullName>
    </recommendedName>
</protein>
<evidence type="ECO:0000256" key="9">
    <source>
        <dbReference type="ARBA" id="ARBA00038203"/>
    </source>
</evidence>
<dbReference type="AlphaFoldDB" id="A0A8C9ZLV1"/>
<dbReference type="Ensembl" id="ENSSLUT00000042798.1">
    <property type="protein sequence ID" value="ENSSLUP00000041476.1"/>
    <property type="gene ID" value="ENSSLUG00000018435.1"/>
</dbReference>
<keyword evidence="6" id="KW-1015">Disulfide bond</keyword>
<evidence type="ECO:0000256" key="1">
    <source>
        <dbReference type="ARBA" id="ARBA00004479"/>
    </source>
</evidence>
<dbReference type="InterPro" id="IPR036179">
    <property type="entry name" value="Ig-like_dom_sf"/>
</dbReference>
<dbReference type="InterPro" id="IPR007110">
    <property type="entry name" value="Ig-like_dom"/>
</dbReference>
<sequence length="172" mass="18908">MLFAVLLYLFNTKCDLKSTVPVCVSTVSECDGSTVVGRTGEDITLSCKYDITYYKALSVCWGRGQIPVSGCGNQLISTDGHKVKEETRVSSRYKLLGRLGDGDVSLTILNISETDAGRYGCRVDIPGWFNDDKHHFILIVERGIQRCIKSTSPISSVANSCHQHIVITDVTQ</sequence>
<dbReference type="SMART" id="SM00409">
    <property type="entry name" value="IG"/>
    <property type="match status" value="1"/>
</dbReference>